<dbReference type="PANTHER" id="PTHR10963">
    <property type="entry name" value="GLYCOSYL HYDROLASE-RELATED"/>
    <property type="match status" value="1"/>
</dbReference>
<dbReference type="Gene3D" id="2.60.120.200">
    <property type="match status" value="1"/>
</dbReference>
<sequence length="265" mass="29409">MSKIGKFLAIPAILALTASFMPYANTTTAKAATASTLVWSDEFNGTSINTSNWTFDTGAGGWGNNELQYYTNRSENARVSNGNLVIEARKENYGGAAYTSARLKTQGLKNWTYGRMEARIKLPQGQGLWPAFWMLGQNITQSGVGWPKCGEIDIMEHINLESVIHGTIHWDNNGHAYYGNPSGNIDVTQYHTYAIQWDTNSIKWYVDGVQFNEANIANNINGTDEFHKPFFIILNLAVGGDWPGSPNSSTAFPAQMLVDYVRVYQ</sequence>
<proteinExistence type="inferred from homology"/>
<reference evidence="4 5" key="1">
    <citation type="journal article" date="2021" name="Int. J. Syst. Evol. Microbiol.">
        <title>Clostridium zeae sp. nov., isolated from corn silage.</title>
        <authorList>
            <person name="Kobayashi H."/>
            <person name="Tanizawa Y."/>
            <person name="Yagura M."/>
            <person name="Sakamoto M."/>
            <person name="Ohkuma M."/>
            <person name="Tohno M."/>
        </authorList>
    </citation>
    <scope>NUCLEOTIDE SEQUENCE [LARGE SCALE GENOMIC DNA]</scope>
    <source>
        <strain evidence="4 5">CSC2</strain>
    </source>
</reference>
<evidence type="ECO:0000256" key="2">
    <source>
        <dbReference type="SAM" id="SignalP"/>
    </source>
</evidence>
<evidence type="ECO:0000256" key="1">
    <source>
        <dbReference type="ARBA" id="ARBA00006865"/>
    </source>
</evidence>
<dbReference type="EMBL" id="BMBA01000010">
    <property type="protein sequence ID" value="GFZ34295.1"/>
    <property type="molecule type" value="Genomic_DNA"/>
</dbReference>
<gene>
    <name evidence="4" type="ORF">CSC2_48210</name>
</gene>
<feature type="chain" id="PRO_5046728970" evidence="2">
    <location>
        <begin position="25"/>
        <end position="265"/>
    </location>
</feature>
<dbReference type="GO" id="GO:0016787">
    <property type="term" value="F:hydrolase activity"/>
    <property type="evidence" value="ECO:0007669"/>
    <property type="project" value="UniProtKB-KW"/>
</dbReference>
<feature type="domain" description="GH16" evidence="3">
    <location>
        <begin position="21"/>
        <end position="265"/>
    </location>
</feature>
<evidence type="ECO:0000313" key="5">
    <source>
        <dbReference type="Proteomes" id="UP000663802"/>
    </source>
</evidence>
<accession>A0ABQ1EHR6</accession>
<dbReference type="Pfam" id="PF00722">
    <property type="entry name" value="Glyco_hydro_16"/>
    <property type="match status" value="1"/>
</dbReference>
<keyword evidence="2" id="KW-0732">Signal</keyword>
<dbReference type="PANTHER" id="PTHR10963:SF55">
    <property type="entry name" value="GLYCOSIDE HYDROLASE FAMILY 16 PROTEIN"/>
    <property type="match status" value="1"/>
</dbReference>
<name>A0ABQ1EHR6_9CLOT</name>
<organism evidence="4 5">
    <name type="scientific">Clostridium zeae</name>
    <dbReference type="NCBI Taxonomy" id="2759022"/>
    <lineage>
        <taxon>Bacteria</taxon>
        <taxon>Bacillati</taxon>
        <taxon>Bacillota</taxon>
        <taxon>Clostridia</taxon>
        <taxon>Eubacteriales</taxon>
        <taxon>Clostridiaceae</taxon>
        <taxon>Clostridium</taxon>
    </lineage>
</organism>
<dbReference type="PROSITE" id="PS51762">
    <property type="entry name" value="GH16_2"/>
    <property type="match status" value="1"/>
</dbReference>
<comment type="caution">
    <text evidence="4">The sequence shown here is derived from an EMBL/GenBank/DDBJ whole genome shotgun (WGS) entry which is preliminary data.</text>
</comment>
<comment type="similarity">
    <text evidence="1">Belongs to the glycosyl hydrolase 16 family.</text>
</comment>
<dbReference type="Proteomes" id="UP000663802">
    <property type="component" value="Unassembled WGS sequence"/>
</dbReference>
<keyword evidence="5" id="KW-1185">Reference proteome</keyword>
<dbReference type="InterPro" id="IPR000757">
    <property type="entry name" value="Beta-glucanase-like"/>
</dbReference>
<keyword evidence="4" id="KW-0378">Hydrolase</keyword>
<protein>
    <submittedName>
        <fullName evidence="4">Glycosyl hydrolase family 16</fullName>
    </submittedName>
</protein>
<dbReference type="InterPro" id="IPR013320">
    <property type="entry name" value="ConA-like_dom_sf"/>
</dbReference>
<dbReference type="CDD" id="cd08023">
    <property type="entry name" value="GH16_laminarinase_like"/>
    <property type="match status" value="1"/>
</dbReference>
<dbReference type="RefSeq" id="WP_206872781.1">
    <property type="nucleotide sequence ID" value="NZ_BMBA01000010.1"/>
</dbReference>
<evidence type="ECO:0000313" key="4">
    <source>
        <dbReference type="EMBL" id="GFZ34295.1"/>
    </source>
</evidence>
<evidence type="ECO:0000259" key="3">
    <source>
        <dbReference type="PROSITE" id="PS51762"/>
    </source>
</evidence>
<dbReference type="SUPFAM" id="SSF49899">
    <property type="entry name" value="Concanavalin A-like lectins/glucanases"/>
    <property type="match status" value="1"/>
</dbReference>
<dbReference type="InterPro" id="IPR050546">
    <property type="entry name" value="Glycosyl_Hydrlase_16"/>
</dbReference>
<feature type="signal peptide" evidence="2">
    <location>
        <begin position="1"/>
        <end position="24"/>
    </location>
</feature>